<dbReference type="GO" id="GO:0005524">
    <property type="term" value="F:ATP binding"/>
    <property type="evidence" value="ECO:0007669"/>
    <property type="project" value="InterPro"/>
</dbReference>
<dbReference type="Gene3D" id="3.30.70.1620">
    <property type="match status" value="1"/>
</dbReference>
<proteinExistence type="inferred from homology"/>
<evidence type="ECO:0000313" key="13">
    <source>
        <dbReference type="Proteomes" id="UP000002729"/>
    </source>
</evidence>
<dbReference type="Pfam" id="PF06470">
    <property type="entry name" value="SMC_hinge"/>
    <property type="match status" value="1"/>
</dbReference>
<dbReference type="InterPro" id="IPR010935">
    <property type="entry name" value="SMC_hinge"/>
</dbReference>
<dbReference type="InterPro" id="IPR041741">
    <property type="entry name" value="SMC3_ABC_euk"/>
</dbReference>
<dbReference type="AlphaFoldDB" id="F0YLT2"/>
<dbReference type="EMBL" id="GL833158">
    <property type="protein sequence ID" value="EGB03962.1"/>
    <property type="molecule type" value="Genomic_DNA"/>
</dbReference>
<dbReference type="GeneID" id="20228801"/>
<feature type="region of interest" description="Disordered" evidence="10">
    <location>
        <begin position="401"/>
        <end position="427"/>
    </location>
</feature>
<reference evidence="12 13" key="1">
    <citation type="journal article" date="2011" name="Proc. Natl. Acad. Sci. U.S.A.">
        <title>Niche of harmful alga Aureococcus anophagefferens revealed through ecogenomics.</title>
        <authorList>
            <person name="Gobler C.J."/>
            <person name="Berry D.L."/>
            <person name="Dyhrman S.T."/>
            <person name="Wilhelm S.W."/>
            <person name="Salamov A."/>
            <person name="Lobanov A.V."/>
            <person name="Zhang Y."/>
            <person name="Collier J.L."/>
            <person name="Wurch L.L."/>
            <person name="Kustka A.B."/>
            <person name="Dill B.D."/>
            <person name="Shah M."/>
            <person name="VerBerkmoes N.C."/>
            <person name="Kuo A."/>
            <person name="Terry A."/>
            <person name="Pangilinan J."/>
            <person name="Lindquist E.A."/>
            <person name="Lucas S."/>
            <person name="Paulsen I.T."/>
            <person name="Hattenrath-Lehmann T.K."/>
            <person name="Talmage S.C."/>
            <person name="Walker E.A."/>
            <person name="Koch F."/>
            <person name="Burson A.M."/>
            <person name="Marcoval M.A."/>
            <person name="Tang Y.Z."/>
            <person name="Lecleir G.R."/>
            <person name="Coyne K.J."/>
            <person name="Berg G.M."/>
            <person name="Bertrand E.M."/>
            <person name="Saito M.A."/>
            <person name="Gladyshev V.N."/>
            <person name="Grigoriev I.V."/>
        </authorList>
    </citation>
    <scope>NUCLEOTIDE SEQUENCE [LARGE SCALE GENOMIC DNA]</scope>
    <source>
        <strain evidence="13">CCMP 1984</strain>
    </source>
</reference>
<sequence length="1259" mass="134529">MAAALSIKTISISGFRSFRQQDAIESFDPGHNALIGRNGSGKSNFFDAVQFVLLSPRFYNLRQEERQQRAPALLHEGAGANAMSAYVEIVFDNGGGRIPLEGDEVVLRRALGVKKDEFFVNRRRVTKKEVEGLLENAGFSRANPYYIVQQGKVNALCVMKDEERLALLKEVGGAGVYEAKRKEAVRTLGETEGKRATIGSVVATIEERLGELEGEKDELQRYERLDREHRALAYGLYDAELQKARRQLEDLEDERAAAADAADAVHEAAAAADRDVEAVETRVAAAAAGRKALDDAKRAADDALAASLAARADAEQAVATLGARVEGDAAWAAAAARRLARATRAATRGARDLAAATEARGAKRDAYLDAATALERAERRAAELSREERFGSRAARDAALKPRLAELEDQKNRAARNAEAAREARDDAARQLEAMKRDLAAKHAEGAKALAEAAAAGDARRAVLESRADERAVAAAQAAATRAEEAKSAAQRVAAGRRDDLRRLLPGHTARGLAALDALLAESPELAAKCLGPLADHVHLAEDKYRVAVEVAAGPRLFHVVVEDDATAATIVERLEKDPKLGRLTFMPLNRLRVPPKVSMPDDALADVVPLRDAALLERRGGPDVDAALDVVFGKTLLARTLEAATRYASEVKLDAITLEGDEVSRFGALHGGSREDRDSTLLAHGDLRAAEAAVATADAALAAARARVEATATSFEADGRKAADLAAQRDHLKGAAFAARSAHDQLALRCRDAEDALRAFHPDRVARADRAAADLEAACGDARRRLKAPWRASENATAERAELEELAEGGARRVALQRARDDARAALDDAEGAARALEAALEGRLRKERDDLRAALGLVAAEASQEEDDDDGGDDAMDESDDEGAAAEGESAAARADRVEALEAAKSALAAATSDYAADEAAVEAAERGVASAAQAAHADAQALEEARAARQALADDLADAAKTAEKLVSRRAVLLQRREENMKKMQRVGALPAREVDAFKDLSIDELLANLATCNRDKAKFAHVNKKALDQYVNFADQRALLLDRRRELDEGATAIEDLIRTLDAKKDEAIDRTFRGVSKHFADVFSELVPDGEAKLVMVKRPVAEAPSQSSASSLSVDAGPFVGVQVAVQFPGAAAAHAHVSMNQLSGGQKALVALALVFAIQRCDPAPFYLFDEIDAALDANHRAAVAALVKRQAAAEDAPAQFITTTFRPEFVNIADAHFGISLHHKTSKLHHISKDDALAFITEINATSAPAP</sequence>
<dbReference type="InParanoid" id="F0YLT2"/>
<feature type="coiled-coil region" evidence="9">
    <location>
        <begin position="814"/>
        <end position="841"/>
    </location>
</feature>
<evidence type="ECO:0000259" key="11">
    <source>
        <dbReference type="SMART" id="SM00968"/>
    </source>
</evidence>
<dbReference type="GO" id="GO:0051301">
    <property type="term" value="P:cell division"/>
    <property type="evidence" value="ECO:0007669"/>
    <property type="project" value="UniProtKB-KW"/>
</dbReference>
<dbReference type="Proteomes" id="UP000002729">
    <property type="component" value="Unassembled WGS sequence"/>
</dbReference>
<dbReference type="CDD" id="cd03272">
    <property type="entry name" value="ABC_SMC3_euk"/>
    <property type="match status" value="1"/>
</dbReference>
<dbReference type="GO" id="GO:0005694">
    <property type="term" value="C:chromosome"/>
    <property type="evidence" value="ECO:0007669"/>
    <property type="project" value="InterPro"/>
</dbReference>
<organism evidence="13">
    <name type="scientific">Aureococcus anophagefferens</name>
    <name type="common">Harmful bloom alga</name>
    <dbReference type="NCBI Taxonomy" id="44056"/>
    <lineage>
        <taxon>Eukaryota</taxon>
        <taxon>Sar</taxon>
        <taxon>Stramenopiles</taxon>
        <taxon>Ochrophyta</taxon>
        <taxon>Pelagophyceae</taxon>
        <taxon>Pelagomonadales</taxon>
        <taxon>Pelagomonadaceae</taxon>
        <taxon>Aureococcus</taxon>
    </lineage>
</organism>
<dbReference type="Pfam" id="PF02463">
    <property type="entry name" value="SMC_N"/>
    <property type="match status" value="1"/>
</dbReference>
<dbReference type="Gene3D" id="1.20.1060.20">
    <property type="match status" value="1"/>
</dbReference>
<dbReference type="GO" id="GO:0016887">
    <property type="term" value="F:ATP hydrolysis activity"/>
    <property type="evidence" value="ECO:0007669"/>
    <property type="project" value="InterPro"/>
</dbReference>
<keyword evidence="13" id="KW-1185">Reference proteome</keyword>
<dbReference type="GO" id="GO:0005634">
    <property type="term" value="C:nucleus"/>
    <property type="evidence" value="ECO:0007669"/>
    <property type="project" value="UniProtKB-SubCell"/>
</dbReference>
<dbReference type="Gene3D" id="3.40.50.300">
    <property type="entry name" value="P-loop containing nucleotide triphosphate hydrolases"/>
    <property type="match status" value="2"/>
</dbReference>
<feature type="domain" description="SMC hinge" evidence="11">
    <location>
        <begin position="528"/>
        <end position="649"/>
    </location>
</feature>
<keyword evidence="7" id="KW-0131">Cell cycle</keyword>
<feature type="compositionally biased region" description="Basic and acidic residues" evidence="10">
    <location>
        <begin position="401"/>
        <end position="412"/>
    </location>
</feature>
<dbReference type="InterPro" id="IPR027417">
    <property type="entry name" value="P-loop_NTPase"/>
</dbReference>
<evidence type="ECO:0000256" key="10">
    <source>
        <dbReference type="SAM" id="MobiDB-lite"/>
    </source>
</evidence>
<evidence type="ECO:0000256" key="8">
    <source>
        <dbReference type="PIRNR" id="PIRNR005719"/>
    </source>
</evidence>
<dbReference type="InterPro" id="IPR003395">
    <property type="entry name" value="RecF/RecN/SMC_N"/>
</dbReference>
<keyword evidence="5 9" id="KW-0175">Coiled coil</keyword>
<comment type="similarity">
    <text evidence="2">Belongs to the SMC family. SMC3 subfamily.</text>
</comment>
<evidence type="ECO:0000256" key="6">
    <source>
        <dbReference type="ARBA" id="ARBA00023242"/>
    </source>
</evidence>
<evidence type="ECO:0000256" key="7">
    <source>
        <dbReference type="ARBA" id="ARBA00023306"/>
    </source>
</evidence>
<gene>
    <name evidence="12" type="ORF">AURANDRAFT_72635</name>
</gene>
<dbReference type="GO" id="GO:0051276">
    <property type="term" value="P:chromosome organization"/>
    <property type="evidence" value="ECO:0007669"/>
    <property type="project" value="InterPro"/>
</dbReference>
<dbReference type="SUPFAM" id="SSF75553">
    <property type="entry name" value="Smc hinge domain"/>
    <property type="match status" value="1"/>
</dbReference>
<dbReference type="InterPro" id="IPR024704">
    <property type="entry name" value="SMC"/>
</dbReference>
<evidence type="ECO:0000256" key="9">
    <source>
        <dbReference type="SAM" id="Coils"/>
    </source>
</evidence>
<dbReference type="FunCoup" id="F0YLT2">
    <property type="interactions" value="371"/>
</dbReference>
<keyword evidence="4" id="KW-0498">Mitosis</keyword>
<keyword evidence="6 8" id="KW-0539">Nucleus</keyword>
<dbReference type="SUPFAM" id="SSF52540">
    <property type="entry name" value="P-loop containing nucleoside triphosphate hydrolases"/>
    <property type="match status" value="1"/>
</dbReference>
<dbReference type="InterPro" id="IPR036277">
    <property type="entry name" value="SMC_hinge_sf"/>
</dbReference>
<evidence type="ECO:0000256" key="3">
    <source>
        <dbReference type="ARBA" id="ARBA00022618"/>
    </source>
</evidence>
<protein>
    <recommendedName>
        <fullName evidence="8">Structural maintenance of chromosomes protein</fullName>
    </recommendedName>
</protein>
<evidence type="ECO:0000256" key="4">
    <source>
        <dbReference type="ARBA" id="ARBA00022776"/>
    </source>
</evidence>
<name>F0YLT2_AURAN</name>
<dbReference type="eggNOG" id="KOG0964">
    <property type="taxonomic scope" value="Eukaryota"/>
</dbReference>
<evidence type="ECO:0000256" key="1">
    <source>
        <dbReference type="ARBA" id="ARBA00004123"/>
    </source>
</evidence>
<feature type="compositionally biased region" description="Acidic residues" evidence="10">
    <location>
        <begin position="865"/>
        <end position="886"/>
    </location>
</feature>
<feature type="coiled-coil region" evidence="9">
    <location>
        <begin position="202"/>
        <end position="268"/>
    </location>
</feature>
<dbReference type="RefSeq" id="XP_009041384.1">
    <property type="nucleotide sequence ID" value="XM_009043136.1"/>
</dbReference>
<dbReference type="SMART" id="SM00968">
    <property type="entry name" value="SMC_hinge"/>
    <property type="match status" value="1"/>
</dbReference>
<evidence type="ECO:0000256" key="5">
    <source>
        <dbReference type="ARBA" id="ARBA00023054"/>
    </source>
</evidence>
<feature type="region of interest" description="Disordered" evidence="10">
    <location>
        <begin position="859"/>
        <end position="898"/>
    </location>
</feature>
<keyword evidence="3" id="KW-0132">Cell division</keyword>
<dbReference type="PIRSF" id="PIRSF005719">
    <property type="entry name" value="SMC"/>
    <property type="match status" value="1"/>
</dbReference>
<dbReference type="OMA" id="GQKTVCA"/>
<evidence type="ECO:0000313" key="12">
    <source>
        <dbReference type="EMBL" id="EGB03962.1"/>
    </source>
</evidence>
<dbReference type="KEGG" id="aaf:AURANDRAFT_72635"/>
<accession>F0YLT2</accession>
<dbReference type="PANTHER" id="PTHR43977">
    <property type="entry name" value="STRUCTURAL MAINTENANCE OF CHROMOSOMES PROTEIN 3"/>
    <property type="match status" value="1"/>
</dbReference>
<dbReference type="OrthoDB" id="431497at2759"/>
<comment type="subcellular location">
    <subcellularLocation>
        <location evidence="1 8">Nucleus</location>
    </subcellularLocation>
</comment>
<evidence type="ECO:0000256" key="2">
    <source>
        <dbReference type="ARBA" id="ARBA00005917"/>
    </source>
</evidence>